<sequence length="196" mass="22281">MAETSLYQGSFSTPEGGLLFKIRVNCKLELTADNIKEAEERGKKRGKNEYVIEDGGVDIMHSLSQEQKDLIKSLIDDITQKSFEYCMENDVVQIEVYNHAKDRVNNTAAKRGWSSDTNVELPYQIIQTLCNVIEVKKAKITFHPDGWSKEKLSYTVIGEHDGYEGELSFTFGEDELPNGKKETILVVTILRRTKKV</sequence>
<dbReference type="RefSeq" id="WP_310774741.1">
    <property type="nucleotide sequence ID" value="NZ_CP134052.1"/>
</dbReference>
<reference evidence="1 2" key="1">
    <citation type="submission" date="2023-09" db="EMBL/GenBank/DDBJ databases">
        <title>Complete Genome and Methylome dissection of Bacillus brevis NEB573 original source of BbsI restriction endonuclease.</title>
        <authorList>
            <person name="Fomenkov A."/>
            <person name="Roberts R.D."/>
        </authorList>
    </citation>
    <scope>NUCLEOTIDE SEQUENCE [LARGE SCALE GENOMIC DNA]</scope>
    <source>
        <strain evidence="1 2">NEB573</strain>
        <plasmid evidence="1 2">pBbsI</plasmid>
    </source>
</reference>
<dbReference type="EMBL" id="CP134052">
    <property type="protein sequence ID" value="WNC17947.1"/>
    <property type="molecule type" value="Genomic_DNA"/>
</dbReference>
<evidence type="ECO:0000313" key="1">
    <source>
        <dbReference type="EMBL" id="WNC17947.1"/>
    </source>
</evidence>
<keyword evidence="2" id="KW-1185">Reference proteome</keyword>
<organism evidence="1 2">
    <name type="scientific">Brevibacillus brevis</name>
    <name type="common">Bacillus brevis</name>
    <dbReference type="NCBI Taxonomy" id="1393"/>
    <lineage>
        <taxon>Bacteria</taxon>
        <taxon>Bacillati</taxon>
        <taxon>Bacillota</taxon>
        <taxon>Bacilli</taxon>
        <taxon>Bacillales</taxon>
        <taxon>Paenibacillaceae</taxon>
        <taxon>Brevibacillus</taxon>
    </lineage>
</organism>
<dbReference type="Proteomes" id="UP001256827">
    <property type="component" value="Plasmid pBbsI"/>
</dbReference>
<protein>
    <submittedName>
        <fullName evidence="1">Uncharacterized protein</fullName>
    </submittedName>
</protein>
<accession>A0ABY9TCW6</accession>
<geneLocation type="plasmid" evidence="1 2">
    <name>pBbsI</name>
</geneLocation>
<gene>
    <name evidence="1" type="ORF">RGB73_30295</name>
</gene>
<proteinExistence type="predicted"/>
<keyword evidence="1" id="KW-0614">Plasmid</keyword>
<evidence type="ECO:0000313" key="2">
    <source>
        <dbReference type="Proteomes" id="UP001256827"/>
    </source>
</evidence>
<name>A0ABY9TCW6_BREBE</name>